<proteinExistence type="predicted"/>
<gene>
    <name evidence="2" type="ORF">J2776_002859</name>
</gene>
<comment type="caution">
    <text evidence="2">The sequence shown here is derived from an EMBL/GenBank/DDBJ whole genome shotgun (WGS) entry which is preliminary data.</text>
</comment>
<reference evidence="2 3" key="1">
    <citation type="submission" date="2023-07" db="EMBL/GenBank/DDBJ databases">
        <title>Sorghum-associated microbial communities from plants grown in Nebraska, USA.</title>
        <authorList>
            <person name="Schachtman D."/>
        </authorList>
    </citation>
    <scope>NUCLEOTIDE SEQUENCE [LARGE SCALE GENOMIC DNA]</scope>
    <source>
        <strain evidence="2 3">DS1039</strain>
    </source>
</reference>
<dbReference type="NCBIfam" id="TIGR03562">
    <property type="entry name" value="osmo_induc_OsmC"/>
    <property type="match status" value="1"/>
</dbReference>
<feature type="region of interest" description="Disordered" evidence="1">
    <location>
        <begin position="1"/>
        <end position="25"/>
    </location>
</feature>
<evidence type="ECO:0000256" key="1">
    <source>
        <dbReference type="SAM" id="MobiDB-lite"/>
    </source>
</evidence>
<dbReference type="InterPro" id="IPR003718">
    <property type="entry name" value="OsmC/Ohr_fam"/>
</dbReference>
<accession>A0ABU1KYX9</accession>
<feature type="compositionally biased region" description="Polar residues" evidence="1">
    <location>
        <begin position="1"/>
        <end position="11"/>
    </location>
</feature>
<organism evidence="2 3">
    <name type="scientific">Paraburkholderia caledonica</name>
    <dbReference type="NCBI Taxonomy" id="134536"/>
    <lineage>
        <taxon>Bacteria</taxon>
        <taxon>Pseudomonadati</taxon>
        <taxon>Pseudomonadota</taxon>
        <taxon>Betaproteobacteria</taxon>
        <taxon>Burkholderiales</taxon>
        <taxon>Burkholderiaceae</taxon>
        <taxon>Paraburkholderia</taxon>
    </lineage>
</organism>
<keyword evidence="3" id="KW-1185">Reference proteome</keyword>
<dbReference type="InterPro" id="IPR019904">
    <property type="entry name" value="Peroxiredoxin_OsmC"/>
</dbReference>
<dbReference type="Proteomes" id="UP001185254">
    <property type="component" value="Unassembled WGS sequence"/>
</dbReference>
<dbReference type="RefSeq" id="WP_354460178.1">
    <property type="nucleotide sequence ID" value="NZ_JAVDQN010000002.1"/>
</dbReference>
<dbReference type="Gene3D" id="3.30.300.20">
    <property type="match status" value="1"/>
</dbReference>
<dbReference type="EMBL" id="JAVDQN010000002">
    <property type="protein sequence ID" value="MDR6376159.1"/>
    <property type="molecule type" value="Genomic_DNA"/>
</dbReference>
<dbReference type="PANTHER" id="PTHR42830">
    <property type="entry name" value="OSMOTICALLY INDUCIBLE FAMILY PROTEIN"/>
    <property type="match status" value="1"/>
</dbReference>
<dbReference type="InterPro" id="IPR036102">
    <property type="entry name" value="OsmC/Ohrsf"/>
</dbReference>
<name>A0ABU1KYX9_9BURK</name>
<dbReference type="InterPro" id="IPR052707">
    <property type="entry name" value="OsmC_Ohr_Peroxiredoxin"/>
</dbReference>
<sequence>MKAKSTSTWTGTWKEGNGRISGESGYPKDAPYTFSSRFEGTEGASPEELFASAHAGCFNQALANNFGMNSLVAESIETKVEVEFGYGDDGTPTIFGSHISVIAKVPGASEEIFSKCAERASQRCTISKILRCEITLDATLRT</sequence>
<dbReference type="PANTHER" id="PTHR42830:SF1">
    <property type="entry name" value="OSMOTICALLY INDUCIBLE FAMILY PROTEIN"/>
    <property type="match status" value="1"/>
</dbReference>
<evidence type="ECO:0000313" key="2">
    <source>
        <dbReference type="EMBL" id="MDR6376159.1"/>
    </source>
</evidence>
<dbReference type="Pfam" id="PF02566">
    <property type="entry name" value="OsmC"/>
    <property type="match status" value="1"/>
</dbReference>
<evidence type="ECO:0000313" key="3">
    <source>
        <dbReference type="Proteomes" id="UP001185254"/>
    </source>
</evidence>
<dbReference type="InterPro" id="IPR015946">
    <property type="entry name" value="KH_dom-like_a/b"/>
</dbReference>
<protein>
    <submittedName>
        <fullName evidence="2">Osmotically inducible protein OsmC</fullName>
    </submittedName>
</protein>
<dbReference type="SUPFAM" id="SSF82784">
    <property type="entry name" value="OsmC-like"/>
    <property type="match status" value="1"/>
</dbReference>